<feature type="domain" description="Fe/B12 periplasmic-binding" evidence="6">
    <location>
        <begin position="61"/>
        <end position="324"/>
    </location>
</feature>
<feature type="signal peptide" evidence="5">
    <location>
        <begin position="1"/>
        <end position="23"/>
    </location>
</feature>
<dbReference type="InterPro" id="IPR051313">
    <property type="entry name" value="Bact_iron-sidero_bind"/>
</dbReference>
<reference evidence="7 8" key="1">
    <citation type="submission" date="2019-12" db="EMBL/GenBank/DDBJ databases">
        <title>Whole genome sequencing of endophytic Actinobacterium Micromonospora sp. MPMI6T.</title>
        <authorList>
            <person name="Evv R."/>
            <person name="Podile A.R."/>
        </authorList>
    </citation>
    <scope>NUCLEOTIDE SEQUENCE [LARGE SCALE GENOMIC DNA]</scope>
    <source>
        <strain evidence="7 8">MPMI6</strain>
    </source>
</reference>
<proteinExistence type="inferred from homology"/>
<evidence type="ECO:0000313" key="8">
    <source>
        <dbReference type="Proteomes" id="UP000823521"/>
    </source>
</evidence>
<evidence type="ECO:0000256" key="1">
    <source>
        <dbReference type="ARBA" id="ARBA00004196"/>
    </source>
</evidence>
<dbReference type="PROSITE" id="PS50983">
    <property type="entry name" value="FE_B12_PBP"/>
    <property type="match status" value="1"/>
</dbReference>
<dbReference type="Pfam" id="PF01497">
    <property type="entry name" value="Peripla_BP_2"/>
    <property type="match status" value="1"/>
</dbReference>
<evidence type="ECO:0000256" key="5">
    <source>
        <dbReference type="SAM" id="SignalP"/>
    </source>
</evidence>
<evidence type="ECO:0000256" key="3">
    <source>
        <dbReference type="ARBA" id="ARBA00022448"/>
    </source>
</evidence>
<evidence type="ECO:0000256" key="2">
    <source>
        <dbReference type="ARBA" id="ARBA00008814"/>
    </source>
</evidence>
<evidence type="ECO:0000256" key="4">
    <source>
        <dbReference type="ARBA" id="ARBA00022729"/>
    </source>
</evidence>
<keyword evidence="3" id="KW-0813">Transport</keyword>
<dbReference type="PROSITE" id="PS51257">
    <property type="entry name" value="PROKAR_LIPOPROTEIN"/>
    <property type="match status" value="1"/>
</dbReference>
<dbReference type="Gene3D" id="3.40.50.1980">
    <property type="entry name" value="Nitrogenase molybdenum iron protein domain"/>
    <property type="match status" value="2"/>
</dbReference>
<gene>
    <name evidence="7" type="ORF">GSF22_26685</name>
</gene>
<protein>
    <submittedName>
        <fullName evidence="7">ABC transporter substrate-binding protein</fullName>
    </submittedName>
</protein>
<dbReference type="SUPFAM" id="SSF53807">
    <property type="entry name" value="Helical backbone' metal receptor"/>
    <property type="match status" value="1"/>
</dbReference>
<dbReference type="Proteomes" id="UP000823521">
    <property type="component" value="Unassembled WGS sequence"/>
</dbReference>
<dbReference type="CDD" id="cd01146">
    <property type="entry name" value="FhuD"/>
    <property type="match status" value="1"/>
</dbReference>
<dbReference type="PANTHER" id="PTHR30532:SF25">
    <property type="entry name" value="IRON(III) DICITRATE-BINDING PERIPLASMIC PROTEIN"/>
    <property type="match status" value="1"/>
</dbReference>
<sequence>MRSALLRRLTAALALGAVLGLTAACGGDTDTDPAPTDAAAGFPRTVPHAMGSTTIKTRPERVVVLDTPEASAALLAGVKPIAAVSVDPVNKTYPAHVRAELDGVPDVGPLAEPNIDKILSLKPDLIISSKQRHEKIYDRLSQIAPTVFAATPGSGWQQNISLFAQAMGREKEAEAALTAYKARAKALGEAVKAKNNGTMPTFSIVRFVDGPTRLYQPSSFSGTVLADAGLARPASQQDATAVMTEIGPELIEKADADYVFVCAYGDPAKTQQAAVQASPLWNSLTAVKNQRIVPVSDDTWMTGIGVQGAHLILDDIAKAVGVDAPR</sequence>
<keyword evidence="8" id="KW-1185">Reference proteome</keyword>
<comment type="caution">
    <text evidence="7">The sequence shown here is derived from an EMBL/GenBank/DDBJ whole genome shotgun (WGS) entry which is preliminary data.</text>
</comment>
<feature type="chain" id="PRO_5045520696" evidence="5">
    <location>
        <begin position="24"/>
        <end position="326"/>
    </location>
</feature>
<dbReference type="PANTHER" id="PTHR30532">
    <property type="entry name" value="IRON III DICITRATE-BINDING PERIPLASMIC PROTEIN"/>
    <property type="match status" value="1"/>
</dbReference>
<name>A0ABS3VYD1_MICEH</name>
<dbReference type="EMBL" id="WVUH01000315">
    <property type="protein sequence ID" value="MBO4209549.1"/>
    <property type="molecule type" value="Genomic_DNA"/>
</dbReference>
<organism evidence="7 8">
    <name type="scientific">Micromonospora echinofusca</name>
    <dbReference type="NCBI Taxonomy" id="47858"/>
    <lineage>
        <taxon>Bacteria</taxon>
        <taxon>Bacillati</taxon>
        <taxon>Actinomycetota</taxon>
        <taxon>Actinomycetes</taxon>
        <taxon>Micromonosporales</taxon>
        <taxon>Micromonosporaceae</taxon>
        <taxon>Micromonospora</taxon>
    </lineage>
</organism>
<evidence type="ECO:0000259" key="6">
    <source>
        <dbReference type="PROSITE" id="PS50983"/>
    </source>
</evidence>
<evidence type="ECO:0000313" key="7">
    <source>
        <dbReference type="EMBL" id="MBO4209549.1"/>
    </source>
</evidence>
<dbReference type="RefSeq" id="WP_208816510.1">
    <property type="nucleotide sequence ID" value="NZ_WVUH01000315.1"/>
</dbReference>
<dbReference type="InterPro" id="IPR002491">
    <property type="entry name" value="ABC_transptr_periplasmic_BD"/>
</dbReference>
<keyword evidence="4 5" id="KW-0732">Signal</keyword>
<accession>A0ABS3VYD1</accession>
<comment type="similarity">
    <text evidence="2">Belongs to the bacterial solute-binding protein 8 family.</text>
</comment>
<comment type="subcellular location">
    <subcellularLocation>
        <location evidence="1">Cell envelope</location>
    </subcellularLocation>
</comment>